<evidence type="ECO:0000256" key="1">
    <source>
        <dbReference type="ARBA" id="ARBA00007637"/>
    </source>
</evidence>
<dbReference type="Gene3D" id="3.90.25.10">
    <property type="entry name" value="UDP-galactose 4-epimerase, domain 1"/>
    <property type="match status" value="1"/>
</dbReference>
<sequence>AMIGAYRHMFDFQTWVYRLGNIIGDGMKMGVVCDLVNKLEGNPDELEVLGDGTQRRTFLLVNDCINALLTSKQSDTYNISGPETVTVGRLVEIILEEMTLPHTAIDYVGGHRGWRGDTPIVRLNTSKVQATGWKPSCTSEEAIHKAVKELIK</sequence>
<dbReference type="InterPro" id="IPR001509">
    <property type="entry name" value="Epimerase_deHydtase"/>
</dbReference>
<evidence type="ECO:0000259" key="2">
    <source>
        <dbReference type="Pfam" id="PF01370"/>
    </source>
</evidence>
<proteinExistence type="inferred from homology"/>
<evidence type="ECO:0000313" key="3">
    <source>
        <dbReference type="EMBL" id="KKK80835.1"/>
    </source>
</evidence>
<accession>A0A0F8Z485</accession>
<dbReference type="AlphaFoldDB" id="A0A0F8Z485"/>
<feature type="domain" description="NAD-dependent epimerase/dehydratase" evidence="2">
    <location>
        <begin position="3"/>
        <end position="74"/>
    </location>
</feature>
<feature type="non-terminal residue" evidence="3">
    <location>
        <position position="1"/>
    </location>
</feature>
<organism evidence="3">
    <name type="scientific">marine sediment metagenome</name>
    <dbReference type="NCBI Taxonomy" id="412755"/>
    <lineage>
        <taxon>unclassified sequences</taxon>
        <taxon>metagenomes</taxon>
        <taxon>ecological metagenomes</taxon>
    </lineage>
</organism>
<reference evidence="3" key="1">
    <citation type="journal article" date="2015" name="Nature">
        <title>Complex archaea that bridge the gap between prokaryotes and eukaryotes.</title>
        <authorList>
            <person name="Spang A."/>
            <person name="Saw J.H."/>
            <person name="Jorgensen S.L."/>
            <person name="Zaremba-Niedzwiedzka K."/>
            <person name="Martijn J."/>
            <person name="Lind A.E."/>
            <person name="van Eijk R."/>
            <person name="Schleper C."/>
            <person name="Guy L."/>
            <person name="Ettema T.J."/>
        </authorList>
    </citation>
    <scope>NUCLEOTIDE SEQUENCE</scope>
</reference>
<dbReference type="Pfam" id="PF01370">
    <property type="entry name" value="Epimerase"/>
    <property type="match status" value="1"/>
</dbReference>
<dbReference type="PANTHER" id="PTHR43000">
    <property type="entry name" value="DTDP-D-GLUCOSE 4,6-DEHYDRATASE-RELATED"/>
    <property type="match status" value="1"/>
</dbReference>
<comment type="caution">
    <text evidence="3">The sequence shown here is derived from an EMBL/GenBank/DDBJ whole genome shotgun (WGS) entry which is preliminary data.</text>
</comment>
<gene>
    <name evidence="3" type="ORF">LCGC14_2819550</name>
</gene>
<dbReference type="SUPFAM" id="SSF51735">
    <property type="entry name" value="NAD(P)-binding Rossmann-fold domains"/>
    <property type="match status" value="1"/>
</dbReference>
<protein>
    <recommendedName>
        <fullName evidence="2">NAD-dependent epimerase/dehydratase domain-containing protein</fullName>
    </recommendedName>
</protein>
<comment type="similarity">
    <text evidence="1">Belongs to the NAD(P)-dependent epimerase/dehydratase family.</text>
</comment>
<name>A0A0F8Z485_9ZZZZ</name>
<dbReference type="InterPro" id="IPR036291">
    <property type="entry name" value="NAD(P)-bd_dom_sf"/>
</dbReference>
<dbReference type="EMBL" id="LAZR01053397">
    <property type="protein sequence ID" value="KKK80835.1"/>
    <property type="molecule type" value="Genomic_DNA"/>
</dbReference>